<dbReference type="PROSITE" id="PS50072">
    <property type="entry name" value="CSA_PPIASE_2"/>
    <property type="match status" value="1"/>
</dbReference>
<comment type="function">
    <text evidence="3">PPIases accelerate the folding of proteins. It catalyzes the cis-trans isomerization of proline imidic peptide bonds in oligopeptides.</text>
</comment>
<evidence type="ECO:0000256" key="4">
    <source>
        <dbReference type="SAM" id="MobiDB-lite"/>
    </source>
</evidence>
<dbReference type="EC" id="5.2.1.8" evidence="3"/>
<dbReference type="GO" id="GO:0003755">
    <property type="term" value="F:peptidyl-prolyl cis-trans isomerase activity"/>
    <property type="evidence" value="ECO:0007669"/>
    <property type="project" value="UniProtKB-UniRule"/>
</dbReference>
<evidence type="ECO:0000256" key="2">
    <source>
        <dbReference type="PROSITE-ProRule" id="PRU00339"/>
    </source>
</evidence>
<dbReference type="SUPFAM" id="SSF50891">
    <property type="entry name" value="Cyclophilin-like"/>
    <property type="match status" value="1"/>
</dbReference>
<comment type="catalytic activity">
    <reaction evidence="1 3">
        <text>[protein]-peptidylproline (omega=180) = [protein]-peptidylproline (omega=0)</text>
        <dbReference type="Rhea" id="RHEA:16237"/>
        <dbReference type="Rhea" id="RHEA-COMP:10747"/>
        <dbReference type="Rhea" id="RHEA-COMP:10748"/>
        <dbReference type="ChEBI" id="CHEBI:83833"/>
        <dbReference type="ChEBI" id="CHEBI:83834"/>
        <dbReference type="EC" id="5.2.1.8"/>
    </reaction>
</comment>
<dbReference type="PANTHER" id="PTHR11071">
    <property type="entry name" value="PEPTIDYL-PROLYL CIS-TRANS ISOMERASE"/>
    <property type="match status" value="1"/>
</dbReference>
<proteinExistence type="inferred from homology"/>
<dbReference type="InterPro" id="IPR011990">
    <property type="entry name" value="TPR-like_helical_dom_sf"/>
</dbReference>
<evidence type="ECO:0000256" key="3">
    <source>
        <dbReference type="RuleBase" id="RU363019"/>
    </source>
</evidence>
<feature type="repeat" description="TPR" evidence="2">
    <location>
        <begin position="233"/>
        <end position="266"/>
    </location>
</feature>
<dbReference type="GO" id="GO:0016018">
    <property type="term" value="F:cyclosporin A binding"/>
    <property type="evidence" value="ECO:0007669"/>
    <property type="project" value="TreeGrafter"/>
</dbReference>
<dbReference type="SMART" id="SM00028">
    <property type="entry name" value="TPR"/>
    <property type="match status" value="3"/>
</dbReference>
<comment type="caution">
    <text evidence="6">The sequence shown here is derived from an EMBL/GenBank/DDBJ whole genome shotgun (WGS) entry which is preliminary data.</text>
</comment>
<dbReference type="GO" id="GO:0005829">
    <property type="term" value="C:cytosol"/>
    <property type="evidence" value="ECO:0007669"/>
    <property type="project" value="TreeGrafter"/>
</dbReference>
<sequence length="272" mass="30141">MIQGGDFTNHNGTGGESIDGENFDDENFKLKHTKPGILSMANAGKNTNSSQFFITTTATPHLDGKHTVFGEVLRGMGVVRALENVETSGSSKPKLVCAISDCGMLEPGADISIKVEDDGTGDTFPEYPEDTEISTNDITAMLEAVEKLRLIGNQQFKENKLDVAKKKYEKALRYYDTVDMATKESRSPEDEKQLFKAQLPIRLNLGACYLQLKQYEDTIAQCNKALDLDSESAKGWFRRGKAEMGMKLYEQAVADFEATLLREPDNKGKFTL</sequence>
<accession>A0A9Q1GYJ5</accession>
<dbReference type="Gene3D" id="2.40.100.10">
    <property type="entry name" value="Cyclophilin-like"/>
    <property type="match status" value="1"/>
</dbReference>
<evidence type="ECO:0000259" key="5">
    <source>
        <dbReference type="PROSITE" id="PS50072"/>
    </source>
</evidence>
<feature type="repeat" description="TPR" evidence="2">
    <location>
        <begin position="199"/>
        <end position="232"/>
    </location>
</feature>
<keyword evidence="7" id="KW-1185">Reference proteome</keyword>
<keyword evidence="3" id="KW-0697">Rotamase</keyword>
<dbReference type="Pfam" id="PF00160">
    <property type="entry name" value="Pro_isomerase"/>
    <property type="match status" value="1"/>
</dbReference>
<dbReference type="InterPro" id="IPR019734">
    <property type="entry name" value="TPR_rpt"/>
</dbReference>
<dbReference type="InterPro" id="IPR002130">
    <property type="entry name" value="Cyclophilin-type_PPIase_dom"/>
</dbReference>
<keyword evidence="2" id="KW-0802">TPR repeat</keyword>
<reference evidence="6" key="1">
    <citation type="submission" date="2021-10" db="EMBL/GenBank/DDBJ databases">
        <title>Tropical sea cucumber genome reveals ecological adaptation and Cuvierian tubules defense mechanism.</title>
        <authorList>
            <person name="Chen T."/>
        </authorList>
    </citation>
    <scope>NUCLEOTIDE SEQUENCE</scope>
    <source>
        <strain evidence="6">Nanhai2018</strain>
        <tissue evidence="6">Muscle</tissue>
    </source>
</reference>
<organism evidence="6 7">
    <name type="scientific">Holothuria leucospilota</name>
    <name type="common">Black long sea cucumber</name>
    <name type="synonym">Mertensiothuria leucospilota</name>
    <dbReference type="NCBI Taxonomy" id="206669"/>
    <lineage>
        <taxon>Eukaryota</taxon>
        <taxon>Metazoa</taxon>
        <taxon>Echinodermata</taxon>
        <taxon>Eleutherozoa</taxon>
        <taxon>Echinozoa</taxon>
        <taxon>Holothuroidea</taxon>
        <taxon>Aspidochirotacea</taxon>
        <taxon>Aspidochirotida</taxon>
        <taxon>Holothuriidae</taxon>
        <taxon>Holothuria</taxon>
    </lineage>
</organism>
<dbReference type="OrthoDB" id="407558at2759"/>
<dbReference type="Gene3D" id="1.25.40.10">
    <property type="entry name" value="Tetratricopeptide repeat domain"/>
    <property type="match status" value="1"/>
</dbReference>
<name>A0A9Q1GYJ5_HOLLE</name>
<feature type="domain" description="PPIase cyclophilin-type" evidence="5">
    <location>
        <begin position="1"/>
        <end position="104"/>
    </location>
</feature>
<dbReference type="SUPFAM" id="SSF48452">
    <property type="entry name" value="TPR-like"/>
    <property type="match status" value="1"/>
</dbReference>
<feature type="region of interest" description="Disordered" evidence="4">
    <location>
        <begin position="1"/>
        <end position="26"/>
    </location>
</feature>
<dbReference type="Proteomes" id="UP001152320">
    <property type="component" value="Chromosome 15"/>
</dbReference>
<dbReference type="InterPro" id="IPR029000">
    <property type="entry name" value="Cyclophilin-like_dom_sf"/>
</dbReference>
<evidence type="ECO:0000313" key="7">
    <source>
        <dbReference type="Proteomes" id="UP001152320"/>
    </source>
</evidence>
<dbReference type="PANTHER" id="PTHR11071:SF561">
    <property type="entry name" value="PEPTIDYL-PROLYL CIS-TRANS ISOMERASE D-RELATED"/>
    <property type="match status" value="1"/>
</dbReference>
<dbReference type="EMBL" id="JAIZAY010000015">
    <property type="protein sequence ID" value="KAJ8027703.1"/>
    <property type="molecule type" value="Genomic_DNA"/>
</dbReference>
<gene>
    <name evidence="6" type="ORF">HOLleu_29732</name>
</gene>
<dbReference type="PROSITE" id="PS50005">
    <property type="entry name" value="TPR"/>
    <property type="match status" value="2"/>
</dbReference>
<comment type="similarity">
    <text evidence="3">Belongs to the cyclophilin-type PPIase family.</text>
</comment>
<keyword evidence="3 6" id="KW-0413">Isomerase</keyword>
<dbReference type="Pfam" id="PF00515">
    <property type="entry name" value="TPR_1"/>
    <property type="match status" value="1"/>
</dbReference>
<evidence type="ECO:0000313" key="6">
    <source>
        <dbReference type="EMBL" id="KAJ8027703.1"/>
    </source>
</evidence>
<evidence type="ECO:0000256" key="1">
    <source>
        <dbReference type="ARBA" id="ARBA00000971"/>
    </source>
</evidence>
<feature type="compositionally biased region" description="Polar residues" evidence="4">
    <location>
        <begin position="1"/>
        <end position="11"/>
    </location>
</feature>
<dbReference type="PRINTS" id="PR00153">
    <property type="entry name" value="CSAPPISMRASE"/>
</dbReference>
<dbReference type="AlphaFoldDB" id="A0A9Q1GYJ5"/>
<protein>
    <recommendedName>
        <fullName evidence="3">Peptidyl-prolyl cis-trans isomerase</fullName>
        <shortName evidence="3">PPIase</shortName>
        <ecNumber evidence="3">5.2.1.8</ecNumber>
    </recommendedName>
</protein>
<dbReference type="GO" id="GO:0006457">
    <property type="term" value="P:protein folding"/>
    <property type="evidence" value="ECO:0007669"/>
    <property type="project" value="TreeGrafter"/>
</dbReference>